<dbReference type="PANTHER" id="PTHR42770:SF18">
    <property type="entry name" value="ARGININE_AGMATINE ANTIPORTER"/>
    <property type="match status" value="1"/>
</dbReference>
<feature type="transmembrane region" description="Helical" evidence="6">
    <location>
        <begin position="366"/>
        <end position="389"/>
    </location>
</feature>
<evidence type="ECO:0000256" key="5">
    <source>
        <dbReference type="ARBA" id="ARBA00023136"/>
    </source>
</evidence>
<keyword evidence="3 6" id="KW-0812">Transmembrane</keyword>
<feature type="transmembrane region" description="Helical" evidence="6">
    <location>
        <begin position="224"/>
        <end position="244"/>
    </location>
</feature>
<dbReference type="Pfam" id="PF13520">
    <property type="entry name" value="AA_permease_2"/>
    <property type="match status" value="1"/>
</dbReference>
<proteinExistence type="predicted"/>
<feature type="transmembrane region" description="Helical" evidence="6">
    <location>
        <begin position="173"/>
        <end position="194"/>
    </location>
</feature>
<feature type="transmembrane region" description="Helical" evidence="6">
    <location>
        <begin position="99"/>
        <end position="120"/>
    </location>
</feature>
<organism evidence="7 8">
    <name type="scientific">Mycoplasmopsis felifaucium</name>
    <dbReference type="NCBI Taxonomy" id="35768"/>
    <lineage>
        <taxon>Bacteria</taxon>
        <taxon>Bacillati</taxon>
        <taxon>Mycoplasmatota</taxon>
        <taxon>Mycoplasmoidales</taxon>
        <taxon>Metamycoplasmataceae</taxon>
        <taxon>Mycoplasmopsis</taxon>
    </lineage>
</organism>
<feature type="transmembrane region" description="Helical" evidence="6">
    <location>
        <begin position="265"/>
        <end position="287"/>
    </location>
</feature>
<feature type="transmembrane region" description="Helical" evidence="6">
    <location>
        <begin position="12"/>
        <end position="33"/>
    </location>
</feature>
<keyword evidence="2" id="KW-1003">Cell membrane</keyword>
<feature type="transmembrane region" description="Helical" evidence="6">
    <location>
        <begin position="543"/>
        <end position="562"/>
    </location>
</feature>
<dbReference type="PANTHER" id="PTHR42770">
    <property type="entry name" value="AMINO ACID TRANSPORTER-RELATED"/>
    <property type="match status" value="1"/>
</dbReference>
<protein>
    <submittedName>
        <fullName evidence="7">APC family permease</fullName>
    </submittedName>
</protein>
<dbReference type="Gene3D" id="1.20.1740.10">
    <property type="entry name" value="Amino acid/polyamine transporter I"/>
    <property type="match status" value="1"/>
</dbReference>
<feature type="transmembrane region" description="Helical" evidence="6">
    <location>
        <begin position="140"/>
        <end position="161"/>
    </location>
</feature>
<feature type="transmembrane region" description="Helical" evidence="6">
    <location>
        <begin position="460"/>
        <end position="488"/>
    </location>
</feature>
<feature type="transmembrane region" description="Helical" evidence="6">
    <location>
        <begin position="307"/>
        <end position="327"/>
    </location>
</feature>
<feature type="transmembrane region" description="Helical" evidence="6">
    <location>
        <begin position="419"/>
        <end position="439"/>
    </location>
</feature>
<keyword evidence="8" id="KW-1185">Reference proteome</keyword>
<evidence type="ECO:0000256" key="6">
    <source>
        <dbReference type="SAM" id="Phobius"/>
    </source>
</evidence>
<evidence type="ECO:0000256" key="1">
    <source>
        <dbReference type="ARBA" id="ARBA00004651"/>
    </source>
</evidence>
<dbReference type="EMBL" id="CP148067">
    <property type="protein sequence ID" value="WXL28807.1"/>
    <property type="molecule type" value="Genomic_DNA"/>
</dbReference>
<evidence type="ECO:0000313" key="7">
    <source>
        <dbReference type="EMBL" id="WXL28807.1"/>
    </source>
</evidence>
<gene>
    <name evidence="7" type="ORF">WG617_02100</name>
</gene>
<sequence length="596" mass="64829">MGENVTQTKEKKISFISAMLIVIGGSIGAGIFFKSGSVLSNSHSSLVLAIFCWLIASCAVIAMALALVEISSVKNDNLSLMSWTKVFNSKRIYRASKDFMTYIYLPLTYFFMPLYVILSLQDGFTALLGKDAVFNTKADWTIWLVISLVMSVYFLTIPAYWSKVGDIQNIVVLAVKFIPLVFIAVMGFVLAIAGKGGTSEVHALVQNTDPAHILIKQGEGMQKFGGIGAGLGVFLAVSAIFFAYDGFYVAAGIQSEMKEPKKTPAAIFLGLAITTLIYVIIAISMSINGGSFFSMKDYMANMMGAKAASILFGIVNICIAIGVLGIINGFSMWAPRFVEDLLATGDLPLWEKFQGKLNANKPKVGIIYSLVLTIPVVVVFTIIGALAYLPTNPDYAYYVNAEIDVKNSMQRLYSFADLMANWTALFTFGFIAIAIYGGIKNRTTNKVLVTDKKKYFLPMAWISVIIVFAALFVTAILPIFDLILVFGFDKEFVAQNIYNSSVAEASKDLASGTSLEAAKLTELKASADAAAQTQFIDLVVGRSMLVVVLVVFILLSFLPASIEDVYHAKKYGSVEKYEAYVESKLKAHCDVACATA</sequence>
<evidence type="ECO:0000256" key="4">
    <source>
        <dbReference type="ARBA" id="ARBA00022989"/>
    </source>
</evidence>
<accession>A0ABZ2RQQ8</accession>
<dbReference type="InterPro" id="IPR050367">
    <property type="entry name" value="APC_superfamily"/>
</dbReference>
<dbReference type="Proteomes" id="UP001477443">
    <property type="component" value="Chromosome"/>
</dbReference>
<evidence type="ECO:0000256" key="2">
    <source>
        <dbReference type="ARBA" id="ARBA00022475"/>
    </source>
</evidence>
<dbReference type="InterPro" id="IPR002293">
    <property type="entry name" value="AA/rel_permease1"/>
</dbReference>
<comment type="subcellular location">
    <subcellularLocation>
        <location evidence="1">Cell membrane</location>
        <topology evidence="1">Multi-pass membrane protein</topology>
    </subcellularLocation>
</comment>
<name>A0ABZ2RQQ8_9BACT</name>
<evidence type="ECO:0000256" key="3">
    <source>
        <dbReference type="ARBA" id="ARBA00022692"/>
    </source>
</evidence>
<feature type="transmembrane region" description="Helical" evidence="6">
    <location>
        <begin position="45"/>
        <end position="68"/>
    </location>
</feature>
<dbReference type="RefSeq" id="WP_338822356.1">
    <property type="nucleotide sequence ID" value="NZ_CP148067.1"/>
</dbReference>
<keyword evidence="4 6" id="KW-1133">Transmembrane helix</keyword>
<reference evidence="7" key="1">
    <citation type="submission" date="2024-03" db="EMBL/GenBank/DDBJ databases">
        <title>Complete genome sequence of Mycoplasma felifaucium Z921 isolated from the trachea of a cheetah.</title>
        <authorList>
            <person name="Spergser J."/>
        </authorList>
    </citation>
    <scope>NUCLEOTIDE SEQUENCE [LARGE SCALE GENOMIC DNA]</scope>
    <source>
        <strain evidence="7">Z921</strain>
    </source>
</reference>
<evidence type="ECO:0000313" key="8">
    <source>
        <dbReference type="Proteomes" id="UP001477443"/>
    </source>
</evidence>
<keyword evidence="5 6" id="KW-0472">Membrane</keyword>